<feature type="domain" description="Ribosomal RNA small subunit methyltransferase E methyltransferase" evidence="11">
    <location>
        <begin position="76"/>
        <end position="232"/>
    </location>
</feature>
<proteinExistence type="inferred from homology"/>
<dbReference type="PIRSF" id="PIRSF015601">
    <property type="entry name" value="MTase_slr0722"/>
    <property type="match status" value="1"/>
</dbReference>
<dbReference type="EC" id="2.1.1.193" evidence="10"/>
<comment type="function">
    <text evidence="8 10">Specifically methylates the N3 position of the uracil ring of uridine 1498 (m3U1498) in 16S rRNA. Acts on the fully assembled 30S ribosomal subunit.</text>
</comment>
<keyword evidence="3 10" id="KW-0963">Cytoplasm</keyword>
<sequence>MLTVIAEKENIDENNGKILINDKSDCNHIQNVYRLNAGNELRIIDGEYEYLTEIIQISKKEVFVKILEKKEDSYSLNVNIDVAMGILKNDKMNLAIQKLTEIGVNRIIPLKTERVVVKINEKKEKWDVVVRETLKQCRGIKFTEITPVKKLAEIDYSKYDKIIFAYENSGESKSLSEIIEKGDKDILYIIGPEGGITQEEVDFLKNNKAMEISLGKRILRAETAAIVVCGIIANFYI</sequence>
<dbReference type="KEGG" id="lhf:JCM16775_0242"/>
<reference evidence="13 14" key="1">
    <citation type="submission" date="2019-07" db="EMBL/GenBank/DDBJ databases">
        <title>Complete Genome Sequence of Leptotrichia hofstadii Strain JCM16775.</title>
        <authorList>
            <person name="Watanabe S."/>
            <person name="Cui L."/>
        </authorList>
    </citation>
    <scope>NUCLEOTIDE SEQUENCE [LARGE SCALE GENOMIC DNA]</scope>
    <source>
        <strain evidence="13 14">JCM16775</strain>
    </source>
</reference>
<evidence type="ECO:0000259" key="12">
    <source>
        <dbReference type="Pfam" id="PF20260"/>
    </source>
</evidence>
<evidence type="ECO:0000256" key="2">
    <source>
        <dbReference type="ARBA" id="ARBA00005528"/>
    </source>
</evidence>
<evidence type="ECO:0000256" key="3">
    <source>
        <dbReference type="ARBA" id="ARBA00022490"/>
    </source>
</evidence>
<evidence type="ECO:0000256" key="10">
    <source>
        <dbReference type="PIRNR" id="PIRNR015601"/>
    </source>
</evidence>
<dbReference type="InterPro" id="IPR029028">
    <property type="entry name" value="Alpha/beta_knot_MTases"/>
</dbReference>
<dbReference type="RefSeq" id="WP_026745184.1">
    <property type="nucleotide sequence ID" value="NZ_AP019823.1"/>
</dbReference>
<dbReference type="EMBL" id="AP019823">
    <property type="protein sequence ID" value="BBM37558.1"/>
    <property type="molecule type" value="Genomic_DNA"/>
</dbReference>
<comment type="similarity">
    <text evidence="2 10">Belongs to the RNA methyltransferase RsmE family.</text>
</comment>
<accession>A0A510JE38</accession>
<dbReference type="Gene3D" id="3.40.1280.10">
    <property type="match status" value="1"/>
</dbReference>
<dbReference type="CDD" id="cd18084">
    <property type="entry name" value="RsmE-like"/>
    <property type="match status" value="1"/>
</dbReference>
<dbReference type="OrthoDB" id="9815641at2"/>
<dbReference type="AlphaFoldDB" id="A0A510JE38"/>
<evidence type="ECO:0000313" key="14">
    <source>
        <dbReference type="Proteomes" id="UP000321892"/>
    </source>
</evidence>
<dbReference type="InterPro" id="IPR006700">
    <property type="entry name" value="RsmE"/>
</dbReference>
<dbReference type="SUPFAM" id="SSF75217">
    <property type="entry name" value="alpha/beta knot"/>
    <property type="match status" value="1"/>
</dbReference>
<protein>
    <recommendedName>
        <fullName evidence="10">Ribosomal RNA small subunit methyltransferase E</fullName>
        <ecNumber evidence="10">2.1.1.193</ecNumber>
    </recommendedName>
</protein>
<comment type="subcellular location">
    <subcellularLocation>
        <location evidence="1 10">Cytoplasm</location>
    </subcellularLocation>
</comment>
<name>A0A510JE38_9FUSO</name>
<dbReference type="GO" id="GO:0070042">
    <property type="term" value="F:rRNA (uridine-N3-)-methyltransferase activity"/>
    <property type="evidence" value="ECO:0007669"/>
    <property type="project" value="TreeGrafter"/>
</dbReference>
<gene>
    <name evidence="13" type="ORF">JCM16775_0242</name>
</gene>
<dbReference type="PANTHER" id="PTHR30027">
    <property type="entry name" value="RIBOSOMAL RNA SMALL SUBUNIT METHYLTRANSFERASE E"/>
    <property type="match status" value="1"/>
</dbReference>
<evidence type="ECO:0000256" key="7">
    <source>
        <dbReference type="ARBA" id="ARBA00022691"/>
    </source>
</evidence>
<dbReference type="NCBIfam" id="TIGR00046">
    <property type="entry name" value="RsmE family RNA methyltransferase"/>
    <property type="match status" value="1"/>
</dbReference>
<feature type="domain" description="Ribosomal RNA small subunit methyltransferase E PUA-like" evidence="12">
    <location>
        <begin position="24"/>
        <end position="67"/>
    </location>
</feature>
<keyword evidence="6 10" id="KW-0808">Transferase</keyword>
<dbReference type="InterPro" id="IPR029026">
    <property type="entry name" value="tRNA_m1G_MTases_N"/>
</dbReference>
<evidence type="ECO:0000259" key="11">
    <source>
        <dbReference type="Pfam" id="PF04452"/>
    </source>
</evidence>
<evidence type="ECO:0000256" key="9">
    <source>
        <dbReference type="ARBA" id="ARBA00047944"/>
    </source>
</evidence>
<dbReference type="PANTHER" id="PTHR30027:SF3">
    <property type="entry name" value="16S RRNA (URACIL(1498)-N(3))-METHYLTRANSFERASE"/>
    <property type="match status" value="1"/>
</dbReference>
<keyword evidence="14" id="KW-1185">Reference proteome</keyword>
<keyword evidence="7 10" id="KW-0949">S-adenosyl-L-methionine</keyword>
<organism evidence="13 14">
    <name type="scientific">Leptotrichia hofstadii</name>
    <dbReference type="NCBI Taxonomy" id="157688"/>
    <lineage>
        <taxon>Bacteria</taxon>
        <taxon>Fusobacteriati</taxon>
        <taxon>Fusobacteriota</taxon>
        <taxon>Fusobacteriia</taxon>
        <taxon>Fusobacteriales</taxon>
        <taxon>Leptotrichiaceae</taxon>
        <taxon>Leptotrichia</taxon>
    </lineage>
</organism>
<dbReference type="InterPro" id="IPR046886">
    <property type="entry name" value="RsmE_MTase_dom"/>
</dbReference>
<evidence type="ECO:0000256" key="4">
    <source>
        <dbReference type="ARBA" id="ARBA00022552"/>
    </source>
</evidence>
<evidence type="ECO:0000256" key="5">
    <source>
        <dbReference type="ARBA" id="ARBA00022603"/>
    </source>
</evidence>
<comment type="catalytic activity">
    <reaction evidence="9 10">
        <text>uridine(1498) in 16S rRNA + S-adenosyl-L-methionine = N(3)-methyluridine(1498) in 16S rRNA + S-adenosyl-L-homocysteine + H(+)</text>
        <dbReference type="Rhea" id="RHEA:42920"/>
        <dbReference type="Rhea" id="RHEA-COMP:10283"/>
        <dbReference type="Rhea" id="RHEA-COMP:10284"/>
        <dbReference type="ChEBI" id="CHEBI:15378"/>
        <dbReference type="ChEBI" id="CHEBI:57856"/>
        <dbReference type="ChEBI" id="CHEBI:59789"/>
        <dbReference type="ChEBI" id="CHEBI:65315"/>
        <dbReference type="ChEBI" id="CHEBI:74502"/>
        <dbReference type="EC" id="2.1.1.193"/>
    </reaction>
</comment>
<dbReference type="InterPro" id="IPR046887">
    <property type="entry name" value="RsmE_PUA-like"/>
</dbReference>
<keyword evidence="4 10" id="KW-0698">rRNA processing</keyword>
<dbReference type="Pfam" id="PF20260">
    <property type="entry name" value="PUA_4"/>
    <property type="match status" value="1"/>
</dbReference>
<dbReference type="GO" id="GO:0005737">
    <property type="term" value="C:cytoplasm"/>
    <property type="evidence" value="ECO:0007669"/>
    <property type="project" value="UniProtKB-SubCell"/>
</dbReference>
<evidence type="ECO:0000313" key="13">
    <source>
        <dbReference type="EMBL" id="BBM37558.1"/>
    </source>
</evidence>
<evidence type="ECO:0000256" key="1">
    <source>
        <dbReference type="ARBA" id="ARBA00004496"/>
    </source>
</evidence>
<dbReference type="GO" id="GO:0070475">
    <property type="term" value="P:rRNA base methylation"/>
    <property type="evidence" value="ECO:0007669"/>
    <property type="project" value="TreeGrafter"/>
</dbReference>
<dbReference type="Pfam" id="PF04452">
    <property type="entry name" value="Methyltrans_RNA"/>
    <property type="match status" value="1"/>
</dbReference>
<evidence type="ECO:0000256" key="8">
    <source>
        <dbReference type="ARBA" id="ARBA00025699"/>
    </source>
</evidence>
<dbReference type="Proteomes" id="UP000321892">
    <property type="component" value="Chromosome"/>
</dbReference>
<keyword evidence="5 10" id="KW-0489">Methyltransferase</keyword>
<evidence type="ECO:0000256" key="6">
    <source>
        <dbReference type="ARBA" id="ARBA00022679"/>
    </source>
</evidence>